<evidence type="ECO:0000313" key="2">
    <source>
        <dbReference type="Proteomes" id="UP000761380"/>
    </source>
</evidence>
<reference evidence="1" key="1">
    <citation type="submission" date="2019-04" db="EMBL/GenBank/DDBJ databases">
        <title>Evolution of Biomass-Degrading Anaerobic Consortia Revealed by Metagenomics.</title>
        <authorList>
            <person name="Peng X."/>
        </authorList>
    </citation>
    <scope>NUCLEOTIDE SEQUENCE</scope>
    <source>
        <strain evidence="1">SIG240</strain>
    </source>
</reference>
<accession>A0A927WQ58</accession>
<dbReference type="Proteomes" id="UP000761380">
    <property type="component" value="Unassembled WGS sequence"/>
</dbReference>
<dbReference type="AlphaFoldDB" id="A0A927WQ58"/>
<dbReference type="EMBL" id="SVBY01000008">
    <property type="protein sequence ID" value="MBE6091932.1"/>
    <property type="molecule type" value="Genomic_DNA"/>
</dbReference>
<proteinExistence type="predicted"/>
<comment type="caution">
    <text evidence="1">The sequence shown here is derived from an EMBL/GenBank/DDBJ whole genome shotgun (WGS) entry which is preliminary data.</text>
</comment>
<organism evidence="1 2">
    <name type="scientific">Selenomonas ruminantium</name>
    <dbReference type="NCBI Taxonomy" id="971"/>
    <lineage>
        <taxon>Bacteria</taxon>
        <taxon>Bacillati</taxon>
        <taxon>Bacillota</taxon>
        <taxon>Negativicutes</taxon>
        <taxon>Selenomonadales</taxon>
        <taxon>Selenomonadaceae</taxon>
        <taxon>Selenomonas</taxon>
    </lineage>
</organism>
<evidence type="ECO:0000313" key="1">
    <source>
        <dbReference type="EMBL" id="MBE6091932.1"/>
    </source>
</evidence>
<sequence length="68" mass="7793">MIRKDSNLLRAANIMYEFQESCRHRYFCCGCAAYIGKTCRLKAGKQGVPAGWDIKQADLDRLRSECCE</sequence>
<protein>
    <submittedName>
        <fullName evidence="1">Uncharacterized protein</fullName>
    </submittedName>
</protein>
<name>A0A927WQ58_SELRU</name>
<gene>
    <name evidence="1" type="ORF">E7201_01955</name>
</gene>